<dbReference type="EMBL" id="FNSO01000004">
    <property type="protein sequence ID" value="SEC52163.1"/>
    <property type="molecule type" value="Genomic_DNA"/>
</dbReference>
<gene>
    <name evidence="1" type="ORF">SAMN04489727_4055</name>
</gene>
<proteinExistence type="predicted"/>
<dbReference type="AlphaFoldDB" id="A0A1H4T6N4"/>
<evidence type="ECO:0000313" key="1">
    <source>
        <dbReference type="EMBL" id="SEC52163.1"/>
    </source>
</evidence>
<dbReference type="STRING" id="208445.SAMN04489727_4055"/>
<keyword evidence="2" id="KW-1185">Reference proteome</keyword>
<organism evidence="1 2">
    <name type="scientific">Amycolatopsis tolypomycina</name>
    <dbReference type="NCBI Taxonomy" id="208445"/>
    <lineage>
        <taxon>Bacteria</taxon>
        <taxon>Bacillati</taxon>
        <taxon>Actinomycetota</taxon>
        <taxon>Actinomycetes</taxon>
        <taxon>Pseudonocardiales</taxon>
        <taxon>Pseudonocardiaceae</taxon>
        <taxon>Amycolatopsis</taxon>
    </lineage>
</organism>
<accession>A0A1H4T6N4</accession>
<reference evidence="2" key="1">
    <citation type="submission" date="2016-10" db="EMBL/GenBank/DDBJ databases">
        <authorList>
            <person name="Varghese N."/>
            <person name="Submissions S."/>
        </authorList>
    </citation>
    <scope>NUCLEOTIDE SEQUENCE [LARGE SCALE GENOMIC DNA]</scope>
    <source>
        <strain evidence="2">DSM 44544</strain>
    </source>
</reference>
<evidence type="ECO:0000313" key="2">
    <source>
        <dbReference type="Proteomes" id="UP000199622"/>
    </source>
</evidence>
<dbReference type="Proteomes" id="UP000199622">
    <property type="component" value="Unassembled WGS sequence"/>
</dbReference>
<sequence length="260" mass="28991">MTSVAEAVQALRGLRLVEVRRVANIVIIGFGPGDRADRTIHVQCPFRVVHGDVILLGSRDMNWSRDRGTDRDEAFENVTTKYDAQAEFLTARFAEGDFRVTDAKLGPGGQVVVEATNDGDPIALEIFPDCSGPWIESWRLFALEEGSEHFVYPEHRPRVSWFAVRCVFRWAGAEGQPYEERLTLWRATDLDAAIARAEEEARVYAENTGVTYLGLAQGYETGEQGPTDGSEVFSLLRESALPPEEYLDRHFDTGGEHQGA</sequence>
<name>A0A1H4T6N4_9PSEU</name>
<dbReference type="RefSeq" id="WP_208613339.1">
    <property type="nucleotide sequence ID" value="NZ_FNSO01000004.1"/>
</dbReference>
<protein>
    <submittedName>
        <fullName evidence="1">Uncharacterized protein</fullName>
    </submittedName>
</protein>